<protein>
    <submittedName>
        <fullName evidence="2">Uncharacterized protein</fullName>
    </submittedName>
</protein>
<feature type="compositionally biased region" description="Basic and acidic residues" evidence="1">
    <location>
        <begin position="582"/>
        <end position="599"/>
    </location>
</feature>
<feature type="region of interest" description="Disordered" evidence="1">
    <location>
        <begin position="518"/>
        <end position="553"/>
    </location>
</feature>
<feature type="region of interest" description="Disordered" evidence="1">
    <location>
        <begin position="620"/>
        <end position="642"/>
    </location>
</feature>
<feature type="region of interest" description="Disordered" evidence="1">
    <location>
        <begin position="1"/>
        <end position="23"/>
    </location>
</feature>
<evidence type="ECO:0000313" key="2">
    <source>
        <dbReference type="EMBL" id="KAH7037158.1"/>
    </source>
</evidence>
<organism evidence="2 3">
    <name type="scientific">Microdochium trichocladiopsis</name>
    <dbReference type="NCBI Taxonomy" id="1682393"/>
    <lineage>
        <taxon>Eukaryota</taxon>
        <taxon>Fungi</taxon>
        <taxon>Dikarya</taxon>
        <taxon>Ascomycota</taxon>
        <taxon>Pezizomycotina</taxon>
        <taxon>Sordariomycetes</taxon>
        <taxon>Xylariomycetidae</taxon>
        <taxon>Xylariales</taxon>
        <taxon>Microdochiaceae</taxon>
        <taxon>Microdochium</taxon>
    </lineage>
</organism>
<reference evidence="2" key="1">
    <citation type="journal article" date="2021" name="Nat. Commun.">
        <title>Genetic determinants of endophytism in the Arabidopsis root mycobiome.</title>
        <authorList>
            <person name="Mesny F."/>
            <person name="Miyauchi S."/>
            <person name="Thiergart T."/>
            <person name="Pickel B."/>
            <person name="Atanasova L."/>
            <person name="Karlsson M."/>
            <person name="Huettel B."/>
            <person name="Barry K.W."/>
            <person name="Haridas S."/>
            <person name="Chen C."/>
            <person name="Bauer D."/>
            <person name="Andreopoulos W."/>
            <person name="Pangilinan J."/>
            <person name="LaButti K."/>
            <person name="Riley R."/>
            <person name="Lipzen A."/>
            <person name="Clum A."/>
            <person name="Drula E."/>
            <person name="Henrissat B."/>
            <person name="Kohler A."/>
            <person name="Grigoriev I.V."/>
            <person name="Martin F.M."/>
            <person name="Hacquard S."/>
        </authorList>
    </citation>
    <scope>NUCLEOTIDE SEQUENCE</scope>
    <source>
        <strain evidence="2">MPI-CAGE-CH-0230</strain>
    </source>
</reference>
<comment type="caution">
    <text evidence="2">The sequence shown here is derived from an EMBL/GenBank/DDBJ whole genome shotgun (WGS) entry which is preliminary data.</text>
</comment>
<feature type="region of interest" description="Disordered" evidence="1">
    <location>
        <begin position="663"/>
        <end position="685"/>
    </location>
</feature>
<feature type="region of interest" description="Disordered" evidence="1">
    <location>
        <begin position="283"/>
        <end position="311"/>
    </location>
</feature>
<feature type="compositionally biased region" description="Low complexity" evidence="1">
    <location>
        <begin position="624"/>
        <end position="637"/>
    </location>
</feature>
<feature type="region of interest" description="Disordered" evidence="1">
    <location>
        <begin position="566"/>
        <end position="599"/>
    </location>
</feature>
<feature type="compositionally biased region" description="Basic residues" evidence="1">
    <location>
        <begin position="672"/>
        <end position="685"/>
    </location>
</feature>
<feature type="region of interest" description="Disordered" evidence="1">
    <location>
        <begin position="458"/>
        <end position="481"/>
    </location>
</feature>
<name>A0A9P8YD62_9PEZI</name>
<dbReference type="Proteomes" id="UP000756346">
    <property type="component" value="Unassembled WGS sequence"/>
</dbReference>
<feature type="compositionally biased region" description="Polar residues" evidence="1">
    <location>
        <begin position="467"/>
        <end position="478"/>
    </location>
</feature>
<proteinExistence type="predicted"/>
<evidence type="ECO:0000256" key="1">
    <source>
        <dbReference type="SAM" id="MobiDB-lite"/>
    </source>
</evidence>
<evidence type="ECO:0000313" key="3">
    <source>
        <dbReference type="Proteomes" id="UP000756346"/>
    </source>
</evidence>
<dbReference type="RefSeq" id="XP_046016279.1">
    <property type="nucleotide sequence ID" value="XM_046161735.1"/>
</dbReference>
<feature type="region of interest" description="Disordered" evidence="1">
    <location>
        <begin position="190"/>
        <end position="216"/>
    </location>
</feature>
<sequence>MPRAVPPLHRSKSTVRDSGKCYNGGKPVENKALQRVLDDIRDGLQGLVSRTEFHRFLDELERENTVLSATCGHRQQRLLGLAERIIGGDAALTGRRNAERGLWSSNDALGRGMPGIWPQDEIWRWILGTVSLTSTASSRLVVEDRHCRWVMCDRPEQVIAFVRALPRPLPDNFVFVTPIYVETSEYHLREDQKQAKHHREPQSTRPDSCPSSPQPCDKQTALAMLLVDLISTFSRHATDETVFDGLRKADMPNIRSPEGRIQALIIVLDICLKVASRHYSHSSQACPAGLRNSRMSFQDGKHPRSTGGDQSEQSLLIVVDRIDAVVGPETEHYVKKMVLLLKQAASPASGATTGAGAFSVHRGTSTHPLMSRFHLSHRALSGPSTCGAGGIAGSTCGNARGACPTIRVLFTIVDEAGRQWLEQRCGISPVTEASVLDRDAQGMAGQRVVNHDGTVQTRTHADEKMMSQASAHGATSQAGDREQIKKELRNCDENTQKKCVGEADEDLWAVRPSLLSALASPTGLPTPNTRDPRDGAAPSRSFTTRSAGRKRSAVMQYVRRCASLRSAVPRAPAQPHSTASEDAEHVVISRNDRQESKETKLLAARKLKWSRLWSNYLKSVGARPSSSSSSSSTPSSPACKSEFTRRLMRGTAGAKFLRDLVPSHSQRDLRHPRPHRHYFHRVTSL</sequence>
<dbReference type="OrthoDB" id="10637540at2759"/>
<dbReference type="GeneID" id="70191281"/>
<dbReference type="AlphaFoldDB" id="A0A9P8YD62"/>
<keyword evidence="3" id="KW-1185">Reference proteome</keyword>
<dbReference type="EMBL" id="JAGTJQ010000002">
    <property type="protein sequence ID" value="KAH7037158.1"/>
    <property type="molecule type" value="Genomic_DNA"/>
</dbReference>
<gene>
    <name evidence="2" type="ORF">B0I36DRAFT_402671</name>
</gene>
<accession>A0A9P8YD62</accession>
<feature type="compositionally biased region" description="Low complexity" evidence="1">
    <location>
        <begin position="206"/>
        <end position="216"/>
    </location>
</feature>